<protein>
    <recommendedName>
        <fullName evidence="1">Primase C-terminal 2 domain-containing protein</fullName>
    </recommendedName>
</protein>
<comment type="caution">
    <text evidence="2">The sequence shown here is derived from an EMBL/GenBank/DDBJ whole genome shotgun (WGS) entry which is preliminary data.</text>
</comment>
<dbReference type="AlphaFoldDB" id="A0AAV2Z7K1"/>
<sequence length="163" mass="19613">YFDIIDEDNIDDIYYELCNMLEDKWFNDFDKWVKIGYALYNESSMDKDVALNTWLKLLEDRSDKFNQIECLRIWDRQSEDGKYKVSMGTIVNSISQTNTEAYEQWRKQYYKHKGKSFEKVYTLEDEFESTFNSARNTAEVENMLIQMNKTFEDFKLALNITLV</sequence>
<evidence type="ECO:0000259" key="1">
    <source>
        <dbReference type="Pfam" id="PF08707"/>
    </source>
</evidence>
<evidence type="ECO:0000313" key="2">
    <source>
        <dbReference type="EMBL" id="DBA01534.1"/>
    </source>
</evidence>
<gene>
    <name evidence="2" type="ORF">N0F65_004884</name>
</gene>
<organism evidence="2 3">
    <name type="scientific">Lagenidium giganteum</name>
    <dbReference type="NCBI Taxonomy" id="4803"/>
    <lineage>
        <taxon>Eukaryota</taxon>
        <taxon>Sar</taxon>
        <taxon>Stramenopiles</taxon>
        <taxon>Oomycota</taxon>
        <taxon>Peronosporomycetes</taxon>
        <taxon>Pythiales</taxon>
        <taxon>Pythiaceae</taxon>
    </lineage>
</organism>
<proteinExistence type="predicted"/>
<dbReference type="Proteomes" id="UP001146120">
    <property type="component" value="Unassembled WGS sequence"/>
</dbReference>
<accession>A0AAV2Z7K1</accession>
<dbReference type="Pfam" id="PF08707">
    <property type="entry name" value="PriCT_2"/>
    <property type="match status" value="1"/>
</dbReference>
<dbReference type="GO" id="GO:0016817">
    <property type="term" value="F:hydrolase activity, acting on acid anhydrides"/>
    <property type="evidence" value="ECO:0007669"/>
    <property type="project" value="InterPro"/>
</dbReference>
<reference evidence="2" key="1">
    <citation type="submission" date="2022-11" db="EMBL/GenBank/DDBJ databases">
        <authorList>
            <person name="Morgan W.R."/>
            <person name="Tartar A."/>
        </authorList>
    </citation>
    <scope>NUCLEOTIDE SEQUENCE</scope>
    <source>
        <strain evidence="2">ARSEF 373</strain>
    </source>
</reference>
<evidence type="ECO:0000313" key="3">
    <source>
        <dbReference type="Proteomes" id="UP001146120"/>
    </source>
</evidence>
<dbReference type="EMBL" id="DAKRPA010000046">
    <property type="protein sequence ID" value="DBA01534.1"/>
    <property type="molecule type" value="Genomic_DNA"/>
</dbReference>
<keyword evidence="3" id="KW-1185">Reference proteome</keyword>
<feature type="domain" description="Primase C-terminal 2" evidence="1">
    <location>
        <begin position="17"/>
        <end position="91"/>
    </location>
</feature>
<name>A0AAV2Z7K1_9STRA</name>
<reference evidence="2" key="2">
    <citation type="journal article" date="2023" name="Microbiol Resour">
        <title>Decontamination and Annotation of the Draft Genome Sequence of the Oomycete Lagenidium giganteum ARSEF 373.</title>
        <authorList>
            <person name="Morgan W.R."/>
            <person name="Tartar A."/>
        </authorList>
    </citation>
    <scope>NUCLEOTIDE SEQUENCE</scope>
    <source>
        <strain evidence="2">ARSEF 373</strain>
    </source>
</reference>
<feature type="non-terminal residue" evidence="2">
    <location>
        <position position="1"/>
    </location>
</feature>
<dbReference type="InterPro" id="IPR014819">
    <property type="entry name" value="PriCT_2"/>
</dbReference>